<feature type="region of interest" description="Disordered" evidence="1">
    <location>
        <begin position="179"/>
        <end position="203"/>
    </location>
</feature>
<dbReference type="EMBL" id="BLLF01000979">
    <property type="protein sequence ID" value="GFH16320.1"/>
    <property type="molecule type" value="Genomic_DNA"/>
</dbReference>
<dbReference type="Proteomes" id="UP000485058">
    <property type="component" value="Unassembled WGS sequence"/>
</dbReference>
<accession>A0A699Z440</accession>
<keyword evidence="3" id="KW-1185">Reference proteome</keyword>
<protein>
    <submittedName>
        <fullName evidence="2">Uncharacterized protein</fullName>
    </submittedName>
</protein>
<dbReference type="AlphaFoldDB" id="A0A699Z440"/>
<reference evidence="2 3" key="1">
    <citation type="submission" date="2020-02" db="EMBL/GenBank/DDBJ databases">
        <title>Draft genome sequence of Haematococcus lacustris strain NIES-144.</title>
        <authorList>
            <person name="Morimoto D."/>
            <person name="Nakagawa S."/>
            <person name="Yoshida T."/>
            <person name="Sawayama S."/>
        </authorList>
    </citation>
    <scope>NUCLEOTIDE SEQUENCE [LARGE SCALE GENOMIC DNA]</scope>
    <source>
        <strain evidence="2 3">NIES-144</strain>
    </source>
</reference>
<sequence length="265" mass="26750">MAALEHRQPWSAGSVVVRPGVVVAVLMPIPPVTLQSHRVVEQRKEQTEDGNLQPGPGAVVEKQFEAQGQPDVVDPAADDRELVTSPSSSCRAAASQLELESSQGQSQAGAPSAGRAGTGPVPDLLLATTCAAIGKKPEPEVAGGAAQQLLDAHCLPAQGQQQQQVQGLTALEAGTPGSSAALPVVPDAPASPAPPATPAALVSSPLNTTPGSFGGQLLLSLAALAGHPGWQELHAQQLLDVHTALLAAAAHAAALLAGKHKLENT</sequence>
<name>A0A699Z440_HAELA</name>
<feature type="region of interest" description="Disordered" evidence="1">
    <location>
        <begin position="40"/>
        <end position="120"/>
    </location>
</feature>
<evidence type="ECO:0000313" key="2">
    <source>
        <dbReference type="EMBL" id="GFH16320.1"/>
    </source>
</evidence>
<proteinExistence type="predicted"/>
<evidence type="ECO:0000256" key="1">
    <source>
        <dbReference type="SAM" id="MobiDB-lite"/>
    </source>
</evidence>
<feature type="compositionally biased region" description="Low complexity" evidence="1">
    <location>
        <begin position="179"/>
        <end position="188"/>
    </location>
</feature>
<evidence type="ECO:0000313" key="3">
    <source>
        <dbReference type="Proteomes" id="UP000485058"/>
    </source>
</evidence>
<comment type="caution">
    <text evidence="2">The sequence shown here is derived from an EMBL/GenBank/DDBJ whole genome shotgun (WGS) entry which is preliminary data.</text>
</comment>
<feature type="compositionally biased region" description="Low complexity" evidence="1">
    <location>
        <begin position="94"/>
        <end position="115"/>
    </location>
</feature>
<organism evidence="2 3">
    <name type="scientific">Haematococcus lacustris</name>
    <name type="common">Green alga</name>
    <name type="synonym">Haematococcus pluvialis</name>
    <dbReference type="NCBI Taxonomy" id="44745"/>
    <lineage>
        <taxon>Eukaryota</taxon>
        <taxon>Viridiplantae</taxon>
        <taxon>Chlorophyta</taxon>
        <taxon>core chlorophytes</taxon>
        <taxon>Chlorophyceae</taxon>
        <taxon>CS clade</taxon>
        <taxon>Chlamydomonadales</taxon>
        <taxon>Haematococcaceae</taxon>
        <taxon>Haematococcus</taxon>
    </lineage>
</organism>
<gene>
    <name evidence="2" type="ORF">HaLaN_12714</name>
</gene>